<protein>
    <submittedName>
        <fullName evidence="3">NAD(P)/FAD-dependent oxidoreductase</fullName>
    </submittedName>
</protein>
<evidence type="ECO:0000313" key="3">
    <source>
        <dbReference type="EMBL" id="MCS0497158.1"/>
    </source>
</evidence>
<organism evidence="3 4">
    <name type="scientific">Ancylobacter mangrovi</name>
    <dbReference type="NCBI Taxonomy" id="2972472"/>
    <lineage>
        <taxon>Bacteria</taxon>
        <taxon>Pseudomonadati</taxon>
        <taxon>Pseudomonadota</taxon>
        <taxon>Alphaproteobacteria</taxon>
        <taxon>Hyphomicrobiales</taxon>
        <taxon>Xanthobacteraceae</taxon>
        <taxon>Ancylobacter</taxon>
    </lineage>
</organism>
<reference evidence="3" key="1">
    <citation type="submission" date="2022-08" db="EMBL/GenBank/DDBJ databases">
        <authorList>
            <person name="Li F."/>
        </authorList>
    </citation>
    <scope>NUCLEOTIDE SEQUENCE</scope>
    <source>
        <strain evidence="3">MQZ15Z-1</strain>
    </source>
</reference>
<keyword evidence="4" id="KW-1185">Reference proteome</keyword>
<dbReference type="Pfam" id="PF07992">
    <property type="entry name" value="Pyr_redox_2"/>
    <property type="match status" value="1"/>
</dbReference>
<dbReference type="RefSeq" id="WP_258734312.1">
    <property type="nucleotide sequence ID" value="NZ_JANTHZ010000010.1"/>
</dbReference>
<dbReference type="EMBL" id="JANTHZ010000010">
    <property type="protein sequence ID" value="MCS0497158.1"/>
    <property type="molecule type" value="Genomic_DNA"/>
</dbReference>
<sequence>MSGAMIDVIVVGGGPAGVAAAVELRRRGVERVVLLDREPELGGATRHCSHSPFGTREFGRVYLGAAYGRRLAQEAGQAGVDVRLGHSVVRMLDGGRLEVASARGAETLSARRLMIATGARERPRADRLLPGDRPIGVVTTGTLQAYVAFHGLMPFRRPVILGSELVSLSAVLTCLTHGARPLALLESAPNPLARAPFAWFPRIAGVPFHCGAEVIDIRGADRVEAVAFRRSDGAVETLACDGVLLTGRFTPESALFRQSTIGVEAGSAGPAIDQDGRTADPMVFASGNILRAVETGGWAFREGRAVGRAIAADLARDAQIAPPVPVTFDPPVKLVVPGLLRRGAGSEPAFREFQLRFLRRARGRLSLALDGSEVWAGEGTFLPERRILVPIPPGAAEAGAVHVRFREAG</sequence>
<name>A0A9X2PNX3_9HYPH</name>
<comment type="caution">
    <text evidence="3">The sequence shown here is derived from an EMBL/GenBank/DDBJ whole genome shotgun (WGS) entry which is preliminary data.</text>
</comment>
<gene>
    <name evidence="3" type="ORF">NVS89_18895</name>
</gene>
<evidence type="ECO:0000313" key="4">
    <source>
        <dbReference type="Proteomes" id="UP001151088"/>
    </source>
</evidence>
<dbReference type="Proteomes" id="UP001151088">
    <property type="component" value="Unassembled WGS sequence"/>
</dbReference>
<proteinExistence type="predicted"/>
<accession>A0A9X2PNX3</accession>
<dbReference type="SUPFAM" id="SSF51905">
    <property type="entry name" value="FAD/NAD(P)-binding domain"/>
    <property type="match status" value="1"/>
</dbReference>
<dbReference type="Gene3D" id="3.50.50.60">
    <property type="entry name" value="FAD/NAD(P)-binding domain"/>
    <property type="match status" value="2"/>
</dbReference>
<dbReference type="PANTHER" id="PTHR42949:SF3">
    <property type="entry name" value="ANAEROBIC GLYCEROL-3-PHOSPHATE DEHYDROGENASE SUBUNIT B"/>
    <property type="match status" value="1"/>
</dbReference>
<dbReference type="AlphaFoldDB" id="A0A9X2PNX3"/>
<evidence type="ECO:0000256" key="1">
    <source>
        <dbReference type="ARBA" id="ARBA00023002"/>
    </source>
</evidence>
<feature type="domain" description="FAD/NAD(P)-binding" evidence="2">
    <location>
        <begin position="7"/>
        <end position="296"/>
    </location>
</feature>
<dbReference type="InterPro" id="IPR023753">
    <property type="entry name" value="FAD/NAD-binding_dom"/>
</dbReference>
<dbReference type="InterPro" id="IPR036188">
    <property type="entry name" value="FAD/NAD-bd_sf"/>
</dbReference>
<dbReference type="InterPro" id="IPR051691">
    <property type="entry name" value="Metab_Enz_Cyan_OpOx_G3PDH"/>
</dbReference>
<dbReference type="GO" id="GO:0016491">
    <property type="term" value="F:oxidoreductase activity"/>
    <property type="evidence" value="ECO:0007669"/>
    <property type="project" value="UniProtKB-KW"/>
</dbReference>
<dbReference type="PRINTS" id="PR00368">
    <property type="entry name" value="FADPNR"/>
</dbReference>
<dbReference type="PRINTS" id="PR00469">
    <property type="entry name" value="PNDRDTASEII"/>
</dbReference>
<evidence type="ECO:0000259" key="2">
    <source>
        <dbReference type="Pfam" id="PF07992"/>
    </source>
</evidence>
<keyword evidence="1" id="KW-0560">Oxidoreductase</keyword>
<dbReference type="PANTHER" id="PTHR42949">
    <property type="entry name" value="ANAEROBIC GLYCEROL-3-PHOSPHATE DEHYDROGENASE SUBUNIT B"/>
    <property type="match status" value="1"/>
</dbReference>